<protein>
    <submittedName>
        <fullName evidence="2">Uncharacterized protein</fullName>
    </submittedName>
</protein>
<keyword evidence="3" id="KW-1185">Reference proteome</keyword>
<feature type="compositionally biased region" description="Polar residues" evidence="1">
    <location>
        <begin position="35"/>
        <end position="53"/>
    </location>
</feature>
<gene>
    <name evidence="2" type="ORF">A2U01_0016576</name>
</gene>
<feature type="region of interest" description="Disordered" evidence="1">
    <location>
        <begin position="1"/>
        <end position="53"/>
    </location>
</feature>
<name>A0A392N731_9FABA</name>
<sequence length="53" mass="6029">MSGRDSDSKRRRSRFDPPPQPRPNSKRCRKDGKQQRGSRVATTSNSQADDPTQ</sequence>
<dbReference type="EMBL" id="LXQA010030199">
    <property type="protein sequence ID" value="MCH95596.1"/>
    <property type="molecule type" value="Genomic_DNA"/>
</dbReference>
<feature type="non-terminal residue" evidence="2">
    <location>
        <position position="53"/>
    </location>
</feature>
<comment type="caution">
    <text evidence="2">The sequence shown here is derived from an EMBL/GenBank/DDBJ whole genome shotgun (WGS) entry which is preliminary data.</text>
</comment>
<evidence type="ECO:0000256" key="1">
    <source>
        <dbReference type="SAM" id="MobiDB-lite"/>
    </source>
</evidence>
<dbReference type="Proteomes" id="UP000265520">
    <property type="component" value="Unassembled WGS sequence"/>
</dbReference>
<accession>A0A392N731</accession>
<organism evidence="2 3">
    <name type="scientific">Trifolium medium</name>
    <dbReference type="NCBI Taxonomy" id="97028"/>
    <lineage>
        <taxon>Eukaryota</taxon>
        <taxon>Viridiplantae</taxon>
        <taxon>Streptophyta</taxon>
        <taxon>Embryophyta</taxon>
        <taxon>Tracheophyta</taxon>
        <taxon>Spermatophyta</taxon>
        <taxon>Magnoliopsida</taxon>
        <taxon>eudicotyledons</taxon>
        <taxon>Gunneridae</taxon>
        <taxon>Pentapetalae</taxon>
        <taxon>rosids</taxon>
        <taxon>fabids</taxon>
        <taxon>Fabales</taxon>
        <taxon>Fabaceae</taxon>
        <taxon>Papilionoideae</taxon>
        <taxon>50 kb inversion clade</taxon>
        <taxon>NPAAA clade</taxon>
        <taxon>Hologalegina</taxon>
        <taxon>IRL clade</taxon>
        <taxon>Trifolieae</taxon>
        <taxon>Trifolium</taxon>
    </lineage>
</organism>
<reference evidence="2 3" key="1">
    <citation type="journal article" date="2018" name="Front. Plant Sci.">
        <title>Red Clover (Trifolium pratense) and Zigzag Clover (T. medium) - A Picture of Genomic Similarities and Differences.</title>
        <authorList>
            <person name="Dluhosova J."/>
            <person name="Istvanek J."/>
            <person name="Nedelnik J."/>
            <person name="Repkova J."/>
        </authorList>
    </citation>
    <scope>NUCLEOTIDE SEQUENCE [LARGE SCALE GENOMIC DNA]</scope>
    <source>
        <strain evidence="3">cv. 10/8</strain>
        <tissue evidence="2">Leaf</tissue>
    </source>
</reference>
<proteinExistence type="predicted"/>
<evidence type="ECO:0000313" key="2">
    <source>
        <dbReference type="EMBL" id="MCH95596.1"/>
    </source>
</evidence>
<evidence type="ECO:0000313" key="3">
    <source>
        <dbReference type="Proteomes" id="UP000265520"/>
    </source>
</evidence>
<dbReference type="AlphaFoldDB" id="A0A392N731"/>